<dbReference type="KEGG" id="lfv:LF543_01045"/>
<dbReference type="Pfam" id="PF14542">
    <property type="entry name" value="Acetyltransf_CG"/>
    <property type="match status" value="1"/>
</dbReference>
<dbReference type="PROSITE" id="PS51186">
    <property type="entry name" value="GNAT"/>
    <property type="match status" value="1"/>
</dbReference>
<proteinExistence type="predicted"/>
<feature type="domain" description="N-acetyltransferase" evidence="2">
    <location>
        <begin position="2"/>
        <end position="89"/>
    </location>
</feature>
<feature type="domain" description="N-acetyltransferase" evidence="1">
    <location>
        <begin position="1"/>
        <end position="92"/>
    </location>
</feature>
<dbReference type="Proteomes" id="UP000327194">
    <property type="component" value="Chromosome"/>
</dbReference>
<dbReference type="SUPFAM" id="SSF55729">
    <property type="entry name" value="Acyl-CoA N-acyltransferases (Nat)"/>
    <property type="match status" value="1"/>
</dbReference>
<evidence type="ECO:0000259" key="1">
    <source>
        <dbReference type="PROSITE" id="PS51186"/>
    </source>
</evidence>
<evidence type="ECO:0000259" key="2">
    <source>
        <dbReference type="PROSITE" id="PS51729"/>
    </source>
</evidence>
<dbReference type="InterPro" id="IPR045057">
    <property type="entry name" value="Gcn5-rel_NAT"/>
</dbReference>
<protein>
    <submittedName>
        <fullName evidence="3">GNAT family N-acetyltransferase</fullName>
    </submittedName>
</protein>
<dbReference type="CDD" id="cd04301">
    <property type="entry name" value="NAT_SF"/>
    <property type="match status" value="1"/>
</dbReference>
<sequence length="92" mass="10403">MKFDYEPGRFYANDVHGNLIAEVTFTEDNGVVSINETFVNPNYRGQGLAGKLIMVMIDYAKKNHYQIKPVCSFAVKFFGKNTQYDDLLVGGK</sequence>
<gene>
    <name evidence="3" type="ORF">LF543_01045</name>
</gene>
<dbReference type="RefSeq" id="WP_010022482.1">
    <property type="nucleotide sequence ID" value="NZ_AZDS01000002.1"/>
</dbReference>
<dbReference type="InterPro" id="IPR031165">
    <property type="entry name" value="GNAT_YJDJ"/>
</dbReference>
<name>A0AAE6TVR5_9LACO</name>
<dbReference type="InterPro" id="IPR000182">
    <property type="entry name" value="GNAT_dom"/>
</dbReference>
<dbReference type="Gene3D" id="3.40.630.30">
    <property type="match status" value="1"/>
</dbReference>
<dbReference type="PANTHER" id="PTHR31435">
    <property type="entry name" value="PROTEIN NATD1"/>
    <property type="match status" value="1"/>
</dbReference>
<accession>A0AAE6TVR5</accession>
<dbReference type="InterPro" id="IPR016181">
    <property type="entry name" value="Acyl_CoA_acyltransferase"/>
</dbReference>
<dbReference type="EMBL" id="CP045562">
    <property type="protein sequence ID" value="QFX92249.1"/>
    <property type="molecule type" value="Genomic_DNA"/>
</dbReference>
<dbReference type="AlphaFoldDB" id="A0AAE6TVR5"/>
<dbReference type="PANTHER" id="PTHR31435:SF9">
    <property type="entry name" value="PROTEIN NATD1"/>
    <property type="match status" value="1"/>
</dbReference>
<reference evidence="3 4" key="1">
    <citation type="submission" date="2019-10" db="EMBL/GenBank/DDBJ databases">
        <title>Genome sequencing of Lactobacillus fructivorans.</title>
        <authorList>
            <person name="Kim K."/>
        </authorList>
    </citation>
    <scope>NUCLEOTIDE SEQUENCE [LARGE SCALE GENOMIC DNA]</scope>
    <source>
        <strain evidence="3 4">LF543</strain>
    </source>
</reference>
<dbReference type="PROSITE" id="PS51729">
    <property type="entry name" value="GNAT_YJDJ"/>
    <property type="match status" value="1"/>
</dbReference>
<evidence type="ECO:0000313" key="3">
    <source>
        <dbReference type="EMBL" id="QFX92249.1"/>
    </source>
</evidence>
<evidence type="ECO:0000313" key="4">
    <source>
        <dbReference type="Proteomes" id="UP000327194"/>
    </source>
</evidence>
<organism evidence="3 4">
    <name type="scientific">Fructilactobacillus fructivorans</name>
    <dbReference type="NCBI Taxonomy" id="1614"/>
    <lineage>
        <taxon>Bacteria</taxon>
        <taxon>Bacillati</taxon>
        <taxon>Bacillota</taxon>
        <taxon>Bacilli</taxon>
        <taxon>Lactobacillales</taxon>
        <taxon>Lactobacillaceae</taxon>
        <taxon>Fructilactobacillus</taxon>
    </lineage>
</organism>
<dbReference type="GO" id="GO:0016747">
    <property type="term" value="F:acyltransferase activity, transferring groups other than amino-acyl groups"/>
    <property type="evidence" value="ECO:0007669"/>
    <property type="project" value="InterPro"/>
</dbReference>